<dbReference type="AlphaFoldDB" id="A0A512E024"/>
<dbReference type="RefSeq" id="WP_044436873.1">
    <property type="nucleotide sequence ID" value="NZ_BJYZ01000032.1"/>
</dbReference>
<evidence type="ECO:0000313" key="1">
    <source>
        <dbReference type="EMBL" id="GEO41810.1"/>
    </source>
</evidence>
<sequence>MLTWLDYYIEQILNNWKHLVGPEGPIREANGSEVAAEIEAFARMKRASDYVDQLDIVRHLAYRLTIQSNDFSFRMRAAGLGSKGRFRNGERMWPWFMEAACFAELLPFLGRGAGAPGWPHEFAGRGDIDVETITAVQPDAALVQLLADARPPADPEGYLERALSAGGTWYIDLPHRSVLLGDGEVRAIFLMPGLQTGHRVTAVITPPGQDKVRGRVIWHLGAPEDCYGHLINGVDMKTIAGQVNDLVRLLVLYRATAESAERSELKRMDARQLNQSPRRISQNRKKTSLFRVERLAAPADRFGRQPLSNGHTGGWTLGWRSEVSGHFKLQPHGVSRSLRKLIWIDAYERGPKDAAHKARLERLT</sequence>
<gene>
    <name evidence="1" type="ORF">SAE02_59580</name>
</gene>
<accession>A0A512E024</accession>
<reference evidence="1 2" key="1">
    <citation type="submission" date="2019-07" db="EMBL/GenBank/DDBJ databases">
        <title>Whole genome shotgun sequence of Skermanella aerolata NBRC 106429.</title>
        <authorList>
            <person name="Hosoyama A."/>
            <person name="Uohara A."/>
            <person name="Ohji S."/>
            <person name="Ichikawa N."/>
        </authorList>
    </citation>
    <scope>NUCLEOTIDE SEQUENCE [LARGE SCALE GENOMIC DNA]</scope>
    <source>
        <strain evidence="1 2">NBRC 106429</strain>
    </source>
</reference>
<proteinExistence type="predicted"/>
<keyword evidence="2" id="KW-1185">Reference proteome</keyword>
<protein>
    <submittedName>
        <fullName evidence="1">Uncharacterized protein</fullName>
    </submittedName>
</protein>
<dbReference type="EMBL" id="BJYZ01000032">
    <property type="protein sequence ID" value="GEO41810.1"/>
    <property type="molecule type" value="Genomic_DNA"/>
</dbReference>
<comment type="caution">
    <text evidence="1">The sequence shown here is derived from an EMBL/GenBank/DDBJ whole genome shotgun (WGS) entry which is preliminary data.</text>
</comment>
<dbReference type="OrthoDB" id="7990367at2"/>
<dbReference type="Proteomes" id="UP000321523">
    <property type="component" value="Unassembled WGS sequence"/>
</dbReference>
<name>A0A512E024_9PROT</name>
<organism evidence="1 2">
    <name type="scientific">Skermanella aerolata</name>
    <dbReference type="NCBI Taxonomy" id="393310"/>
    <lineage>
        <taxon>Bacteria</taxon>
        <taxon>Pseudomonadati</taxon>
        <taxon>Pseudomonadota</taxon>
        <taxon>Alphaproteobacteria</taxon>
        <taxon>Rhodospirillales</taxon>
        <taxon>Azospirillaceae</taxon>
        <taxon>Skermanella</taxon>
    </lineage>
</organism>
<evidence type="ECO:0000313" key="2">
    <source>
        <dbReference type="Proteomes" id="UP000321523"/>
    </source>
</evidence>